<dbReference type="PANTHER" id="PTHR30290:SF9">
    <property type="entry name" value="OLIGOPEPTIDE-BINDING PROTEIN APPA"/>
    <property type="match status" value="1"/>
</dbReference>
<dbReference type="PIRSF" id="PIRSF002741">
    <property type="entry name" value="MppA"/>
    <property type="match status" value="1"/>
</dbReference>
<protein>
    <recommendedName>
        <fullName evidence="5">Solute-binding protein family 5 domain-containing protein</fullName>
    </recommendedName>
</protein>
<name>A0A1W9P0V9_UNCC3</name>
<comment type="caution">
    <text evidence="6">The sequence shown here is derived from an EMBL/GenBank/DDBJ whole genome shotgun (WGS) entry which is preliminary data.</text>
</comment>
<evidence type="ECO:0000256" key="1">
    <source>
        <dbReference type="ARBA" id="ARBA00005695"/>
    </source>
</evidence>
<evidence type="ECO:0000256" key="2">
    <source>
        <dbReference type="ARBA" id="ARBA00022448"/>
    </source>
</evidence>
<organism evidence="6 7">
    <name type="scientific">candidate division CPR3 bacterium 4484_211</name>
    <dbReference type="NCBI Taxonomy" id="1968527"/>
    <lineage>
        <taxon>Bacteria</taxon>
        <taxon>Bacteria division CPR3</taxon>
    </lineage>
</organism>
<keyword evidence="3" id="KW-0732">Signal</keyword>
<gene>
    <name evidence="6" type="ORF">B5M47_00940</name>
</gene>
<sequence length="513" mass="59007">MPKKPFSHLIGFLPPILGIMAMAAISFWYFHLPKVPAGGGRVVEGIIGQPRLLNPLYADQNRIDRELSHLVFRGLIKYNARNQPVGDLAKNWEVKEGGKVYVVALKPNQYWSDGHPVTADDVVFTYQLTQNTAYDGPEKKTFEEVTIDKIDQNHIQFTLKTAFAPFIENLCTGILPAHLWQQIPLDKLKTHPLNLRPVGSGPAKFKAIKFSAKIENWVDWIEFSLPDGYLNSIRFKFYPATSDAITAFKLGEIMSLNLPTYEDFNKLESWPNAIRLIKPTWGRSLVIIFNLRDEKLKDKKVRETLAAGLKLETPGVHSSSPIPQISWAHAQQAKDYQVQKNISLPKKINLKTPYESTYLNTAKTIKNQWKDLGIETVVEPLDQAGIEEIIEKHDFETFLIAQEHGHDPDPYIYWHSSQKESPLMNLSGISHPRIDKALEEGRIKLDLEERKKAYATFQKYFYAEVPAVFLEHLNLYYIASTKIKGLNIRKLWLPQDRFENINEWYLKEKRPLF</sequence>
<keyword evidence="4" id="KW-0812">Transmembrane</keyword>
<dbReference type="InterPro" id="IPR030678">
    <property type="entry name" value="Peptide/Ni-bd"/>
</dbReference>
<dbReference type="AlphaFoldDB" id="A0A1W9P0V9"/>
<keyword evidence="4" id="KW-1133">Transmembrane helix</keyword>
<keyword evidence="2" id="KW-0813">Transport</keyword>
<dbReference type="PANTHER" id="PTHR30290">
    <property type="entry name" value="PERIPLASMIC BINDING COMPONENT OF ABC TRANSPORTER"/>
    <property type="match status" value="1"/>
</dbReference>
<dbReference type="Pfam" id="PF00496">
    <property type="entry name" value="SBP_bac_5"/>
    <property type="match status" value="1"/>
</dbReference>
<dbReference type="EMBL" id="MZGJ01000004">
    <property type="protein sequence ID" value="OQX51403.1"/>
    <property type="molecule type" value="Genomic_DNA"/>
</dbReference>
<dbReference type="Gene3D" id="3.40.190.10">
    <property type="entry name" value="Periplasmic binding protein-like II"/>
    <property type="match status" value="1"/>
</dbReference>
<dbReference type="Gene3D" id="3.10.105.10">
    <property type="entry name" value="Dipeptide-binding Protein, Domain 3"/>
    <property type="match status" value="1"/>
</dbReference>
<keyword evidence="4" id="KW-0472">Membrane</keyword>
<dbReference type="InterPro" id="IPR000914">
    <property type="entry name" value="SBP_5_dom"/>
</dbReference>
<evidence type="ECO:0000313" key="7">
    <source>
        <dbReference type="Proteomes" id="UP000192520"/>
    </source>
</evidence>
<evidence type="ECO:0000256" key="3">
    <source>
        <dbReference type="ARBA" id="ARBA00022729"/>
    </source>
</evidence>
<dbReference type="GO" id="GO:0015833">
    <property type="term" value="P:peptide transport"/>
    <property type="evidence" value="ECO:0007669"/>
    <property type="project" value="TreeGrafter"/>
</dbReference>
<dbReference type="InterPro" id="IPR039424">
    <property type="entry name" value="SBP_5"/>
</dbReference>
<comment type="similarity">
    <text evidence="1">Belongs to the bacterial solute-binding protein 5 family.</text>
</comment>
<accession>A0A1W9P0V9</accession>
<dbReference type="Proteomes" id="UP000192520">
    <property type="component" value="Unassembled WGS sequence"/>
</dbReference>
<evidence type="ECO:0000259" key="5">
    <source>
        <dbReference type="Pfam" id="PF00496"/>
    </source>
</evidence>
<dbReference type="Gene3D" id="3.90.76.10">
    <property type="entry name" value="Dipeptide-binding Protein, Domain 1"/>
    <property type="match status" value="1"/>
</dbReference>
<dbReference type="GO" id="GO:0042597">
    <property type="term" value="C:periplasmic space"/>
    <property type="evidence" value="ECO:0007669"/>
    <property type="project" value="UniProtKB-ARBA"/>
</dbReference>
<evidence type="ECO:0000256" key="4">
    <source>
        <dbReference type="SAM" id="Phobius"/>
    </source>
</evidence>
<reference evidence="7" key="1">
    <citation type="submission" date="2017-03" db="EMBL/GenBank/DDBJ databases">
        <title>Novel pathways for hydrocarbon cycling and metabolic interdependencies in hydrothermal sediment communities.</title>
        <authorList>
            <person name="Dombrowski N."/>
            <person name="Seitz K."/>
            <person name="Teske A."/>
            <person name="Baker B."/>
        </authorList>
    </citation>
    <scope>NUCLEOTIDE SEQUENCE [LARGE SCALE GENOMIC DNA]</scope>
</reference>
<feature type="domain" description="Solute-binding protein family 5" evidence="5">
    <location>
        <begin position="84"/>
        <end position="417"/>
    </location>
</feature>
<dbReference type="GO" id="GO:0043190">
    <property type="term" value="C:ATP-binding cassette (ABC) transporter complex"/>
    <property type="evidence" value="ECO:0007669"/>
    <property type="project" value="InterPro"/>
</dbReference>
<proteinExistence type="inferred from homology"/>
<dbReference type="STRING" id="1968527.B5M47_00940"/>
<dbReference type="GO" id="GO:1904680">
    <property type="term" value="F:peptide transmembrane transporter activity"/>
    <property type="evidence" value="ECO:0007669"/>
    <property type="project" value="TreeGrafter"/>
</dbReference>
<feature type="transmembrane region" description="Helical" evidence="4">
    <location>
        <begin position="12"/>
        <end position="30"/>
    </location>
</feature>
<dbReference type="SUPFAM" id="SSF53850">
    <property type="entry name" value="Periplasmic binding protein-like II"/>
    <property type="match status" value="1"/>
</dbReference>
<evidence type="ECO:0000313" key="6">
    <source>
        <dbReference type="EMBL" id="OQX51403.1"/>
    </source>
</evidence>